<sequence>MNVHRAWSNVPFPLSSFSLSPLSLFLFLLFFLFCKYQKVLSRYHHFPSPTSHHFDISSKQQQKEMGPFPAYTIKFSTATTNTSLFGLQHAKPHHHQKEKNYGIVVCSPVAAAAVNPISVCPTTIQTPRPTPVP</sequence>
<comment type="caution">
    <text evidence="2">The sequence shown here is derived from an EMBL/GenBank/DDBJ whole genome shotgun (WGS) entry which is preliminary data.</text>
</comment>
<organism evidence="2 3">
    <name type="scientific">Triangularia verruculosa</name>
    <dbReference type="NCBI Taxonomy" id="2587418"/>
    <lineage>
        <taxon>Eukaryota</taxon>
        <taxon>Fungi</taxon>
        <taxon>Dikarya</taxon>
        <taxon>Ascomycota</taxon>
        <taxon>Pezizomycotina</taxon>
        <taxon>Sordariomycetes</taxon>
        <taxon>Sordariomycetidae</taxon>
        <taxon>Sordariales</taxon>
        <taxon>Podosporaceae</taxon>
        <taxon>Triangularia</taxon>
    </lineage>
</organism>
<keyword evidence="1" id="KW-0472">Membrane</keyword>
<evidence type="ECO:0000313" key="3">
    <source>
        <dbReference type="Proteomes" id="UP001303160"/>
    </source>
</evidence>
<dbReference type="EMBL" id="MU864039">
    <property type="protein sequence ID" value="KAK4194792.1"/>
    <property type="molecule type" value="Genomic_DNA"/>
</dbReference>
<dbReference type="AlphaFoldDB" id="A0AAN6X9Z8"/>
<evidence type="ECO:0008006" key="4">
    <source>
        <dbReference type="Google" id="ProtNLM"/>
    </source>
</evidence>
<accession>A0AAN6X9Z8</accession>
<feature type="transmembrane region" description="Helical" evidence="1">
    <location>
        <begin position="12"/>
        <end position="34"/>
    </location>
</feature>
<reference evidence="2" key="2">
    <citation type="submission" date="2023-05" db="EMBL/GenBank/DDBJ databases">
        <authorList>
            <consortium name="Lawrence Berkeley National Laboratory"/>
            <person name="Steindorff A."/>
            <person name="Hensen N."/>
            <person name="Bonometti L."/>
            <person name="Westerberg I."/>
            <person name="Brannstrom I.O."/>
            <person name="Guillou S."/>
            <person name="Cros-Aarteil S."/>
            <person name="Calhoun S."/>
            <person name="Haridas S."/>
            <person name="Kuo A."/>
            <person name="Mondo S."/>
            <person name="Pangilinan J."/>
            <person name="Riley R."/>
            <person name="Labutti K."/>
            <person name="Andreopoulos B."/>
            <person name="Lipzen A."/>
            <person name="Chen C."/>
            <person name="Yanf M."/>
            <person name="Daum C."/>
            <person name="Ng V."/>
            <person name="Clum A."/>
            <person name="Ohm R."/>
            <person name="Martin F."/>
            <person name="Silar P."/>
            <person name="Natvig D."/>
            <person name="Lalanne C."/>
            <person name="Gautier V."/>
            <person name="Ament-Velasquez S.L."/>
            <person name="Kruys A."/>
            <person name="Hutchinson M.I."/>
            <person name="Powell A.J."/>
            <person name="Barry K."/>
            <person name="Miller A.N."/>
            <person name="Grigoriev I.V."/>
            <person name="Debuchy R."/>
            <person name="Gladieux P."/>
            <person name="Thoren M.H."/>
            <person name="Johannesson H."/>
        </authorList>
    </citation>
    <scope>NUCLEOTIDE SEQUENCE</scope>
    <source>
        <strain evidence="2">CBS 315.58</strain>
    </source>
</reference>
<evidence type="ECO:0000256" key="1">
    <source>
        <dbReference type="SAM" id="Phobius"/>
    </source>
</evidence>
<reference evidence="2" key="1">
    <citation type="journal article" date="2023" name="Mol. Phylogenet. Evol.">
        <title>Genome-scale phylogeny and comparative genomics of the fungal order Sordariales.</title>
        <authorList>
            <person name="Hensen N."/>
            <person name="Bonometti L."/>
            <person name="Westerberg I."/>
            <person name="Brannstrom I.O."/>
            <person name="Guillou S."/>
            <person name="Cros-Aarteil S."/>
            <person name="Calhoun S."/>
            <person name="Haridas S."/>
            <person name="Kuo A."/>
            <person name="Mondo S."/>
            <person name="Pangilinan J."/>
            <person name="Riley R."/>
            <person name="LaButti K."/>
            <person name="Andreopoulos B."/>
            <person name="Lipzen A."/>
            <person name="Chen C."/>
            <person name="Yan M."/>
            <person name="Daum C."/>
            <person name="Ng V."/>
            <person name="Clum A."/>
            <person name="Steindorff A."/>
            <person name="Ohm R.A."/>
            <person name="Martin F."/>
            <person name="Silar P."/>
            <person name="Natvig D.O."/>
            <person name="Lalanne C."/>
            <person name="Gautier V."/>
            <person name="Ament-Velasquez S.L."/>
            <person name="Kruys A."/>
            <person name="Hutchinson M.I."/>
            <person name="Powell A.J."/>
            <person name="Barry K."/>
            <person name="Miller A.N."/>
            <person name="Grigoriev I.V."/>
            <person name="Debuchy R."/>
            <person name="Gladieux P."/>
            <person name="Hiltunen Thoren M."/>
            <person name="Johannesson H."/>
        </authorList>
    </citation>
    <scope>NUCLEOTIDE SEQUENCE</scope>
    <source>
        <strain evidence="2">CBS 315.58</strain>
    </source>
</reference>
<name>A0AAN6X9Z8_9PEZI</name>
<evidence type="ECO:0000313" key="2">
    <source>
        <dbReference type="EMBL" id="KAK4194792.1"/>
    </source>
</evidence>
<protein>
    <recommendedName>
        <fullName evidence="4">Transmembrane protein</fullName>
    </recommendedName>
</protein>
<gene>
    <name evidence="2" type="ORF">QBC40DRAFT_290088</name>
</gene>
<keyword evidence="3" id="KW-1185">Reference proteome</keyword>
<keyword evidence="1" id="KW-1133">Transmembrane helix</keyword>
<dbReference type="Proteomes" id="UP001303160">
    <property type="component" value="Unassembled WGS sequence"/>
</dbReference>
<keyword evidence="1" id="KW-0812">Transmembrane</keyword>
<proteinExistence type="predicted"/>